<evidence type="ECO:0000256" key="6">
    <source>
        <dbReference type="ARBA" id="ARBA00022741"/>
    </source>
</evidence>
<dbReference type="EMBL" id="CAJOBI010004018">
    <property type="protein sequence ID" value="CAF3988263.1"/>
    <property type="molecule type" value="Genomic_DNA"/>
</dbReference>
<dbReference type="PROSITE" id="PS51987">
    <property type="entry name" value="GS_CATALYTIC"/>
    <property type="match status" value="1"/>
</dbReference>
<comment type="similarity">
    <text evidence="2 8 9">Belongs to the glutamine synthetase family.</text>
</comment>
<dbReference type="Proteomes" id="UP000676336">
    <property type="component" value="Unassembled WGS sequence"/>
</dbReference>
<dbReference type="Proteomes" id="UP000663834">
    <property type="component" value="Unassembled WGS sequence"/>
</dbReference>
<gene>
    <name evidence="12" type="ORF">GIL414_LOCUS8489</name>
    <name evidence="11" type="ORF">KQP761_LOCUS6693</name>
    <name evidence="13" type="ORF">SMN809_LOCUS11250</name>
</gene>
<dbReference type="GO" id="GO:0006542">
    <property type="term" value="P:glutamine biosynthetic process"/>
    <property type="evidence" value="ECO:0007669"/>
    <property type="project" value="TreeGrafter"/>
</dbReference>
<dbReference type="InterPro" id="IPR008146">
    <property type="entry name" value="Gln_synth_cat_dom"/>
</dbReference>
<evidence type="ECO:0000256" key="7">
    <source>
        <dbReference type="ARBA" id="ARBA00022840"/>
    </source>
</evidence>
<evidence type="ECO:0000256" key="1">
    <source>
        <dbReference type="ARBA" id="ARBA00004496"/>
    </source>
</evidence>
<dbReference type="GO" id="GO:0005737">
    <property type="term" value="C:cytoplasm"/>
    <property type="evidence" value="ECO:0007669"/>
    <property type="project" value="UniProtKB-SubCell"/>
</dbReference>
<accession>A0A815GL31</accession>
<evidence type="ECO:0000313" key="11">
    <source>
        <dbReference type="EMBL" id="CAF1340074.1"/>
    </source>
</evidence>
<dbReference type="EMBL" id="CAJNOW010002067">
    <property type="protein sequence ID" value="CAF1340074.1"/>
    <property type="molecule type" value="Genomic_DNA"/>
</dbReference>
<proteinExistence type="inferred from homology"/>
<dbReference type="Proteomes" id="UP000681720">
    <property type="component" value="Unassembled WGS sequence"/>
</dbReference>
<keyword evidence="7" id="KW-0067">ATP-binding</keyword>
<evidence type="ECO:0000256" key="2">
    <source>
        <dbReference type="ARBA" id="ARBA00009897"/>
    </source>
</evidence>
<dbReference type="GO" id="GO:0005524">
    <property type="term" value="F:ATP binding"/>
    <property type="evidence" value="ECO:0007669"/>
    <property type="project" value="UniProtKB-KW"/>
</dbReference>
<dbReference type="InterPro" id="IPR014746">
    <property type="entry name" value="Gln_synth/guanido_kin_cat_dom"/>
</dbReference>
<dbReference type="SMART" id="SM01230">
    <property type="entry name" value="Gln-synt_C"/>
    <property type="match status" value="1"/>
</dbReference>
<evidence type="ECO:0000313" key="14">
    <source>
        <dbReference type="Proteomes" id="UP000663834"/>
    </source>
</evidence>
<evidence type="ECO:0000256" key="8">
    <source>
        <dbReference type="PROSITE-ProRule" id="PRU01331"/>
    </source>
</evidence>
<comment type="subcellular location">
    <subcellularLocation>
        <location evidence="1">Cytoplasm</location>
    </subcellularLocation>
</comment>
<keyword evidence="5" id="KW-0436">Ligase</keyword>
<dbReference type="PANTHER" id="PTHR20852:SF57">
    <property type="entry name" value="GLUTAMINE SYNTHETASE 2 CYTOPLASMIC"/>
    <property type="match status" value="1"/>
</dbReference>
<dbReference type="PANTHER" id="PTHR20852">
    <property type="entry name" value="GLUTAMINE SYNTHETASE"/>
    <property type="match status" value="1"/>
</dbReference>
<evidence type="ECO:0000313" key="12">
    <source>
        <dbReference type="EMBL" id="CAF3939269.1"/>
    </source>
</evidence>
<reference evidence="11" key="1">
    <citation type="submission" date="2021-02" db="EMBL/GenBank/DDBJ databases">
        <authorList>
            <person name="Nowell W R."/>
        </authorList>
    </citation>
    <scope>NUCLEOTIDE SEQUENCE</scope>
</reference>
<keyword evidence="6" id="KW-0547">Nucleotide-binding</keyword>
<dbReference type="InterPro" id="IPR050292">
    <property type="entry name" value="Glutamine_Synthetase"/>
</dbReference>
<dbReference type="FunFam" id="3.30.590.10:FF:000011">
    <property type="entry name" value="Glutamine synthetase"/>
    <property type="match status" value="1"/>
</dbReference>
<dbReference type="SUPFAM" id="SSF55931">
    <property type="entry name" value="Glutamine synthetase/guanido kinase"/>
    <property type="match status" value="1"/>
</dbReference>
<organism evidence="11 14">
    <name type="scientific">Rotaria magnacalcarata</name>
    <dbReference type="NCBI Taxonomy" id="392030"/>
    <lineage>
        <taxon>Eukaryota</taxon>
        <taxon>Metazoa</taxon>
        <taxon>Spiralia</taxon>
        <taxon>Gnathifera</taxon>
        <taxon>Rotifera</taxon>
        <taxon>Eurotatoria</taxon>
        <taxon>Bdelloidea</taxon>
        <taxon>Philodinida</taxon>
        <taxon>Philodinidae</taxon>
        <taxon>Rotaria</taxon>
    </lineage>
</organism>
<evidence type="ECO:0000256" key="3">
    <source>
        <dbReference type="ARBA" id="ARBA00012937"/>
    </source>
</evidence>
<comment type="caution">
    <text evidence="11">The sequence shown here is derived from an EMBL/GenBank/DDBJ whole genome shotgun (WGS) entry which is preliminary data.</text>
</comment>
<keyword evidence="4" id="KW-0963">Cytoplasm</keyword>
<protein>
    <recommendedName>
        <fullName evidence="3">glutamine synthetase</fullName>
        <ecNumber evidence="3">6.3.1.2</ecNumber>
    </recommendedName>
</protein>
<dbReference type="EMBL" id="CAJOBJ010002761">
    <property type="protein sequence ID" value="CAF3939269.1"/>
    <property type="molecule type" value="Genomic_DNA"/>
</dbReference>
<dbReference type="AlphaFoldDB" id="A0A815GL31"/>
<feature type="non-terminal residue" evidence="11">
    <location>
        <position position="1"/>
    </location>
</feature>
<dbReference type="EC" id="6.3.1.2" evidence="3"/>
<sequence>TNNRADCFNAMEAVKDQHPLFGIEQEYTLMGRDGWLSDGLKEDILNHKVCLICPYCCGIGACLALGRDLVEVHYKVCLYAGVNIGGTNAEAMPVQWEYQVGRSEGIDAADQHWMSRYLLLRIAEEYGVRMSFHPKSIAGDWNGVGCHTNFSTLAMREPNGIDYGVANRGSSIRIPRQCDEERCGYFEDRRPASNCDPYCVTNLLVRTVCLNEKDAK</sequence>
<dbReference type="Pfam" id="PF00120">
    <property type="entry name" value="Gln-synt_C"/>
    <property type="match status" value="1"/>
</dbReference>
<evidence type="ECO:0000259" key="10">
    <source>
        <dbReference type="PROSITE" id="PS51987"/>
    </source>
</evidence>
<evidence type="ECO:0000313" key="13">
    <source>
        <dbReference type="EMBL" id="CAF3988263.1"/>
    </source>
</evidence>
<dbReference type="OrthoDB" id="1936100at2759"/>
<dbReference type="Gene3D" id="3.30.590.10">
    <property type="entry name" value="Glutamine synthetase/guanido kinase, catalytic domain"/>
    <property type="match status" value="1"/>
</dbReference>
<evidence type="ECO:0000256" key="9">
    <source>
        <dbReference type="RuleBase" id="RU000384"/>
    </source>
</evidence>
<dbReference type="GO" id="GO:0004356">
    <property type="term" value="F:glutamine synthetase activity"/>
    <property type="evidence" value="ECO:0007669"/>
    <property type="project" value="UniProtKB-EC"/>
</dbReference>
<feature type="domain" description="GS catalytic" evidence="10">
    <location>
        <begin position="3"/>
        <end position="216"/>
    </location>
</feature>
<evidence type="ECO:0000256" key="4">
    <source>
        <dbReference type="ARBA" id="ARBA00022490"/>
    </source>
</evidence>
<name>A0A815GL31_9BILA</name>
<evidence type="ECO:0000256" key="5">
    <source>
        <dbReference type="ARBA" id="ARBA00022598"/>
    </source>
</evidence>